<feature type="domain" description="EF-hand" evidence="2">
    <location>
        <begin position="96"/>
        <end position="131"/>
    </location>
</feature>
<evidence type="ECO:0000313" key="4">
    <source>
        <dbReference type="EMBL" id="KAJ6244454.1"/>
    </source>
</evidence>
<feature type="domain" description="EF-hand" evidence="2">
    <location>
        <begin position="24"/>
        <end position="59"/>
    </location>
</feature>
<organism evidence="3 5">
    <name type="scientific">Anaeramoeba flamelloides</name>
    <dbReference type="NCBI Taxonomy" id="1746091"/>
    <lineage>
        <taxon>Eukaryota</taxon>
        <taxon>Metamonada</taxon>
        <taxon>Anaeramoebidae</taxon>
        <taxon>Anaeramoeba</taxon>
    </lineage>
</organism>
<dbReference type="FunFam" id="1.10.238.10:FF:000003">
    <property type="entry name" value="Calmodulin A"/>
    <property type="match status" value="1"/>
</dbReference>
<dbReference type="Proteomes" id="UP001150062">
    <property type="component" value="Unassembled WGS sequence"/>
</dbReference>
<keyword evidence="6" id="KW-1185">Reference proteome</keyword>
<dbReference type="Proteomes" id="UP001146793">
    <property type="component" value="Unassembled WGS sequence"/>
</dbReference>
<dbReference type="GO" id="GO:0016460">
    <property type="term" value="C:myosin II complex"/>
    <property type="evidence" value="ECO:0007669"/>
    <property type="project" value="TreeGrafter"/>
</dbReference>
<reference evidence="3" key="2">
    <citation type="submission" date="2022-08" db="EMBL/GenBank/DDBJ databases">
        <title>Novel sulphate-reducing endosymbionts in the free-living metamonad Anaeramoeba.</title>
        <authorList>
            <person name="Jerlstrom-Hultqvist J."/>
            <person name="Cepicka I."/>
            <person name="Gallot-Lavallee L."/>
            <person name="Salas-Leiva D."/>
            <person name="Curtis B.A."/>
            <person name="Zahonova K."/>
            <person name="Pipaliya S."/>
            <person name="Dacks J."/>
            <person name="Roger A.J."/>
        </authorList>
    </citation>
    <scope>NUCLEOTIDE SEQUENCE</scope>
    <source>
        <strain evidence="3">Busselton2</strain>
    </source>
</reference>
<dbReference type="EMBL" id="JAOAOG010000164">
    <property type="protein sequence ID" value="KAJ6244454.1"/>
    <property type="molecule type" value="Genomic_DNA"/>
</dbReference>
<proteinExistence type="predicted"/>
<evidence type="ECO:0000313" key="6">
    <source>
        <dbReference type="Proteomes" id="UP001150062"/>
    </source>
</evidence>
<dbReference type="InterPro" id="IPR011992">
    <property type="entry name" value="EF-hand-dom_pair"/>
</dbReference>
<dbReference type="PROSITE" id="PS50222">
    <property type="entry name" value="EF_HAND_2"/>
    <property type="match status" value="2"/>
</dbReference>
<dbReference type="PANTHER" id="PTHR23048">
    <property type="entry name" value="MYOSIN LIGHT CHAIN 1, 3"/>
    <property type="match status" value="1"/>
</dbReference>
<dbReference type="EMBL" id="JANTQA010000060">
    <property type="protein sequence ID" value="KAJ3427691.1"/>
    <property type="molecule type" value="Genomic_DNA"/>
</dbReference>
<evidence type="ECO:0000259" key="2">
    <source>
        <dbReference type="PROSITE" id="PS50222"/>
    </source>
</evidence>
<dbReference type="PANTHER" id="PTHR23048:SF0">
    <property type="entry name" value="CALMODULIN LIKE 3"/>
    <property type="match status" value="1"/>
</dbReference>
<accession>A0AAV7YGF7</accession>
<dbReference type="SMART" id="SM00054">
    <property type="entry name" value="EFh"/>
    <property type="match status" value="2"/>
</dbReference>
<sequence length="167" mass="19531">MTEKKDSIVTEEFEIEFDPKFTKFRLEEAENTFKKFDRNNQGFISIKQFKIAMLVLGFKVSYEEIISLISSISEDLENVSHKTFLSAINKTITKIDINEEGEKIFKLFDLNQTEKITFNDLKKVAEQSDIQIKDEEAQHMIYVATNGMDDEVTYEQFFDLLQKMGII</sequence>
<dbReference type="SUPFAM" id="SSF47473">
    <property type="entry name" value="EF-hand"/>
    <property type="match status" value="1"/>
</dbReference>
<reference evidence="4" key="1">
    <citation type="submission" date="2022-08" db="EMBL/GenBank/DDBJ databases">
        <title>Novel sulfate-reducing endosymbionts in the free-living metamonad Anaeramoeba.</title>
        <authorList>
            <person name="Jerlstrom-Hultqvist J."/>
            <person name="Cepicka I."/>
            <person name="Gallot-Lavallee L."/>
            <person name="Salas-Leiva D."/>
            <person name="Curtis B.A."/>
            <person name="Zahonova K."/>
            <person name="Pipaliya S."/>
            <person name="Dacks J."/>
            <person name="Roger A.J."/>
        </authorList>
    </citation>
    <scope>NUCLEOTIDE SEQUENCE</scope>
    <source>
        <strain evidence="4">Schooner1</strain>
    </source>
</reference>
<protein>
    <submittedName>
        <fullName evidence="3">Centrin-1</fullName>
    </submittedName>
</protein>
<evidence type="ECO:0000313" key="3">
    <source>
        <dbReference type="EMBL" id="KAJ3427691.1"/>
    </source>
</evidence>
<dbReference type="InterPro" id="IPR002048">
    <property type="entry name" value="EF_hand_dom"/>
</dbReference>
<evidence type="ECO:0000256" key="1">
    <source>
        <dbReference type="ARBA" id="ARBA00022737"/>
    </source>
</evidence>
<gene>
    <name evidence="3" type="ORF">M0812_25319</name>
    <name evidence="4" type="ORF">M0813_02419</name>
</gene>
<dbReference type="InterPro" id="IPR050230">
    <property type="entry name" value="CALM/Myosin/TropC-like"/>
</dbReference>
<dbReference type="GO" id="GO:0005509">
    <property type="term" value="F:calcium ion binding"/>
    <property type="evidence" value="ECO:0007669"/>
    <property type="project" value="InterPro"/>
</dbReference>
<name>A0AAV7YGF7_9EUKA</name>
<dbReference type="AlphaFoldDB" id="A0AAV7YGF7"/>
<comment type="caution">
    <text evidence="3">The sequence shown here is derived from an EMBL/GenBank/DDBJ whole genome shotgun (WGS) entry which is preliminary data.</text>
</comment>
<dbReference type="Gene3D" id="1.10.238.10">
    <property type="entry name" value="EF-hand"/>
    <property type="match status" value="1"/>
</dbReference>
<evidence type="ECO:0000313" key="5">
    <source>
        <dbReference type="Proteomes" id="UP001146793"/>
    </source>
</evidence>
<keyword evidence="1" id="KW-0677">Repeat</keyword>